<dbReference type="Proteomes" id="UP001440612">
    <property type="component" value="Chromosome"/>
</dbReference>
<dbReference type="Pfam" id="PF11233">
    <property type="entry name" value="DUF3035"/>
    <property type="match status" value="1"/>
</dbReference>
<evidence type="ECO:0000313" key="2">
    <source>
        <dbReference type="Proteomes" id="UP001440612"/>
    </source>
</evidence>
<reference evidence="2" key="1">
    <citation type="submission" date="2024-04" db="EMBL/GenBank/DDBJ databases">
        <title>Phylogenomic analyses of a clade within the roseobacter group suggest taxonomic reassignments of species of the genera Aestuariivita, Citreicella, Loktanella, Nautella, Pelagibaca, Ruegeria, Thalassobius, Thiobacimonas and Tropicibacter, and the proposal o.</title>
        <authorList>
            <person name="Jeon C.O."/>
        </authorList>
    </citation>
    <scope>NUCLEOTIDE SEQUENCE [LARGE SCALE GENOMIC DNA]</scope>
    <source>
        <strain evidence="2">BS5-3</strain>
    </source>
</reference>
<name>A0ABZ2V597_9RHOB</name>
<proteinExistence type="predicted"/>
<dbReference type="InterPro" id="IPR021395">
    <property type="entry name" value="DUF3035"/>
</dbReference>
<accession>A0ABZ2V597</accession>
<dbReference type="RefSeq" id="WP_341367470.1">
    <property type="nucleotide sequence ID" value="NZ_CP150951.2"/>
</dbReference>
<protein>
    <submittedName>
        <fullName evidence="1">DUF3035 domain-containing protein</fullName>
    </submittedName>
</protein>
<sequence>MRGPVTFSLALFLVAACGDTDRPLRDLQAAGGGPDEFAVIPQEPLEIPAQLTLPTPTPGGTNLADPMPNADAIVALGGAPNAQFAGGVPAGDAALVAQASRYGTDPAIRATLAAEDEATLERARLTNVFNPLNRDRYFPAYSRQALDAYAELERLRGLGVTVPVAPVAAQTVPADAPHEICADVVGEDGSFVDRVCLPQDTDPS</sequence>
<dbReference type="EMBL" id="CP150951">
    <property type="protein sequence ID" value="WZC49360.1"/>
    <property type="molecule type" value="Genomic_DNA"/>
</dbReference>
<evidence type="ECO:0000313" key="1">
    <source>
        <dbReference type="EMBL" id="WZC49360.1"/>
    </source>
</evidence>
<keyword evidence="2" id="KW-1185">Reference proteome</keyword>
<gene>
    <name evidence="1" type="ORF">AABB29_01475</name>
</gene>
<organism evidence="1 2">
    <name type="scientific">Yoonia phaeophyticola</name>
    <dbReference type="NCBI Taxonomy" id="3137369"/>
    <lineage>
        <taxon>Bacteria</taxon>
        <taxon>Pseudomonadati</taxon>
        <taxon>Pseudomonadota</taxon>
        <taxon>Alphaproteobacteria</taxon>
        <taxon>Rhodobacterales</taxon>
        <taxon>Paracoccaceae</taxon>
        <taxon>Yoonia</taxon>
    </lineage>
</organism>
<dbReference type="PROSITE" id="PS51257">
    <property type="entry name" value="PROKAR_LIPOPROTEIN"/>
    <property type="match status" value="1"/>
</dbReference>